<evidence type="ECO:0000313" key="2">
    <source>
        <dbReference type="Proteomes" id="UP000468388"/>
    </source>
</evidence>
<dbReference type="AlphaFoldDB" id="A0A6N8JGG4"/>
<sequence length="308" mass="35553">MDNSLKASIEALIRAKRGFEFEALISEIHLIQYGSDGFQPTRERKDDGAEGIILSSKTVIAAYGPDAYDEKRFLKKVNDDFDDFLNKWAAENPNWKMHYNGSLAPEQIRISETLKSKAASKQITVNIILVKGVDQIMQLVEEEFSNKQQRQLATYLGVAKELIIFDHIRSIIDDLIRGIEIDPENIRYDLKIDIEEKINLNYTPEDAILASEEYQDFVVNGTLKKIWGILSTYENEEINSLKMRIKREFNNLTGTFKDKLNRLTESYLNKYSSGQDDDFEYFTRALLVYSFEQCMIGDKIKSEEKQAP</sequence>
<reference evidence="1 2" key="1">
    <citation type="submission" date="2019-12" db="EMBL/GenBank/DDBJ databases">
        <title>The draft genomic sequence of strain Chitinophaga oryziterrae JCM 16595.</title>
        <authorList>
            <person name="Zhang X."/>
        </authorList>
    </citation>
    <scope>NUCLEOTIDE SEQUENCE [LARGE SCALE GENOMIC DNA]</scope>
    <source>
        <strain evidence="1 2">JCM 16595</strain>
    </source>
</reference>
<gene>
    <name evidence="1" type="ORF">GO495_27310</name>
</gene>
<protein>
    <submittedName>
        <fullName evidence="1">Uncharacterized protein</fullName>
    </submittedName>
</protein>
<keyword evidence="2" id="KW-1185">Reference proteome</keyword>
<comment type="caution">
    <text evidence="1">The sequence shown here is derived from an EMBL/GenBank/DDBJ whole genome shotgun (WGS) entry which is preliminary data.</text>
</comment>
<evidence type="ECO:0000313" key="1">
    <source>
        <dbReference type="EMBL" id="MVT44333.1"/>
    </source>
</evidence>
<proteinExistence type="predicted"/>
<accession>A0A6N8JGG4</accession>
<dbReference type="Proteomes" id="UP000468388">
    <property type="component" value="Unassembled WGS sequence"/>
</dbReference>
<name>A0A6N8JGG4_9BACT</name>
<organism evidence="1 2">
    <name type="scientific">Chitinophaga oryziterrae</name>
    <dbReference type="NCBI Taxonomy" id="1031224"/>
    <lineage>
        <taxon>Bacteria</taxon>
        <taxon>Pseudomonadati</taxon>
        <taxon>Bacteroidota</taxon>
        <taxon>Chitinophagia</taxon>
        <taxon>Chitinophagales</taxon>
        <taxon>Chitinophagaceae</taxon>
        <taxon>Chitinophaga</taxon>
    </lineage>
</organism>
<dbReference type="EMBL" id="WRXO01000010">
    <property type="protein sequence ID" value="MVT44333.1"/>
    <property type="molecule type" value="Genomic_DNA"/>
</dbReference>
<dbReference type="OrthoDB" id="7067897at2"/>
<dbReference type="RefSeq" id="WP_157303120.1">
    <property type="nucleotide sequence ID" value="NZ_BAAAZB010000021.1"/>
</dbReference>